<proteinExistence type="predicted"/>
<dbReference type="AlphaFoldDB" id="A0A1S8TCI6"/>
<accession>A0A1S8TCI6</accession>
<comment type="caution">
    <text evidence="1">The sequence shown here is derived from an EMBL/GenBank/DDBJ whole genome shotgun (WGS) entry which is preliminary data.</text>
</comment>
<dbReference type="STRING" id="29367.CLPUN_32670"/>
<protein>
    <submittedName>
        <fullName evidence="1">Uncharacterized protein</fullName>
    </submittedName>
</protein>
<evidence type="ECO:0000313" key="1">
    <source>
        <dbReference type="EMBL" id="OOM75456.1"/>
    </source>
</evidence>
<name>A0A1S8TCI6_9CLOT</name>
<organism evidence="1 2">
    <name type="scientific">Clostridium puniceum</name>
    <dbReference type="NCBI Taxonomy" id="29367"/>
    <lineage>
        <taxon>Bacteria</taxon>
        <taxon>Bacillati</taxon>
        <taxon>Bacillota</taxon>
        <taxon>Clostridia</taxon>
        <taxon>Eubacteriales</taxon>
        <taxon>Clostridiaceae</taxon>
        <taxon>Clostridium</taxon>
    </lineage>
</organism>
<reference evidence="1 2" key="1">
    <citation type="submission" date="2016-05" db="EMBL/GenBank/DDBJ databases">
        <title>Microbial solvent formation.</title>
        <authorList>
            <person name="Poehlein A."/>
            <person name="Montoya Solano J.D."/>
            <person name="Flitsch S."/>
            <person name="Krabben P."/>
            <person name="Duerre P."/>
            <person name="Daniel R."/>
        </authorList>
    </citation>
    <scope>NUCLEOTIDE SEQUENCE [LARGE SCALE GENOMIC DNA]</scope>
    <source>
        <strain evidence="1 2">DSM 2619</strain>
    </source>
</reference>
<keyword evidence="2" id="KW-1185">Reference proteome</keyword>
<dbReference type="EMBL" id="LZZM01000185">
    <property type="protein sequence ID" value="OOM75456.1"/>
    <property type="molecule type" value="Genomic_DNA"/>
</dbReference>
<evidence type="ECO:0000313" key="2">
    <source>
        <dbReference type="Proteomes" id="UP000190890"/>
    </source>
</evidence>
<sequence length="45" mass="5049">MKDQLIELIKTIDDTKTLNLLYACAVELKKKINAEGVDLSARTNN</sequence>
<dbReference type="RefSeq" id="WP_158078788.1">
    <property type="nucleotide sequence ID" value="NZ_LZZM01000185.1"/>
</dbReference>
<gene>
    <name evidence="1" type="ORF">CLPUN_32670</name>
</gene>
<dbReference type="Proteomes" id="UP000190890">
    <property type="component" value="Unassembled WGS sequence"/>
</dbReference>